<dbReference type="Proteomes" id="UP000290849">
    <property type="component" value="Unassembled WGS sequence"/>
</dbReference>
<dbReference type="CDD" id="cd03146">
    <property type="entry name" value="GAT1_Peptidase_E"/>
    <property type="match status" value="1"/>
</dbReference>
<proteinExistence type="inferred from homology"/>
<sequence>MNLLLLSNSRSPDGGYLDHAVELARELAGGRTKALFLPFAGVTTTWDEYTDKVRQALAPAGLALTGAHTVQAADIAAFELVIVGGGNTFQLTQQARQRGWLQAVRRSVAAGTPYMGWSAGANLACPTICTTNDMPIVDPGGFDALGLIDMQINPHYTNALPAGHQGETRDQRIAEFLAVRPEMKVIGLPEGDWLRVRGKQVQLGGPHPARVFQGGREAVEVTAPALLAG</sequence>
<comment type="similarity">
    <text evidence="1">Belongs to the peptidase S51 family.</text>
</comment>
<dbReference type="GO" id="GO:0008236">
    <property type="term" value="F:serine-type peptidase activity"/>
    <property type="evidence" value="ECO:0007669"/>
    <property type="project" value="UniProtKB-KW"/>
</dbReference>
<dbReference type="InterPro" id="IPR029062">
    <property type="entry name" value="Class_I_gatase-like"/>
</dbReference>
<organism evidence="5 6">
    <name type="scientific">Achromobacter aloeverae</name>
    <dbReference type="NCBI Taxonomy" id="1750518"/>
    <lineage>
        <taxon>Bacteria</taxon>
        <taxon>Pseudomonadati</taxon>
        <taxon>Pseudomonadota</taxon>
        <taxon>Betaproteobacteria</taxon>
        <taxon>Burkholderiales</taxon>
        <taxon>Alcaligenaceae</taxon>
        <taxon>Achromobacter</taxon>
    </lineage>
</organism>
<keyword evidence="4" id="KW-0720">Serine protease</keyword>
<dbReference type="AlphaFoldDB" id="A0A4Q1HFB7"/>
<dbReference type="EMBL" id="PYAL01000007">
    <property type="protein sequence ID" value="RXN85330.1"/>
    <property type="molecule type" value="Genomic_DNA"/>
</dbReference>
<reference evidence="5 6" key="1">
    <citation type="journal article" date="2017" name="Int. J. Syst. Evol. Microbiol.">
        <title>Achromobacter aloeverae sp. nov., isolated from the root of Aloe vera (L.) Burm.f.</title>
        <authorList>
            <person name="Kuncharoen N."/>
            <person name="Muramatsu Y."/>
            <person name="Shibata C."/>
            <person name="Kamakura Y."/>
            <person name="Nakagawa Y."/>
            <person name="Tanasupawat S."/>
        </authorList>
    </citation>
    <scope>NUCLEOTIDE SEQUENCE [LARGE SCALE GENOMIC DNA]</scope>
    <source>
        <strain evidence="5 6">AVA-1</strain>
    </source>
</reference>
<evidence type="ECO:0000256" key="3">
    <source>
        <dbReference type="ARBA" id="ARBA00022801"/>
    </source>
</evidence>
<dbReference type="RefSeq" id="WP_129152892.1">
    <property type="nucleotide sequence ID" value="NZ_JBHSDO010000005.1"/>
</dbReference>
<gene>
    <name evidence="5" type="ORF">C7R54_22840</name>
</gene>
<protein>
    <submittedName>
        <fullName evidence="5">Dipeptidase PepE</fullName>
    </submittedName>
</protein>
<dbReference type="PANTHER" id="PTHR20842">
    <property type="entry name" value="PROTEASE S51 ALPHA-ASPARTYL DIPEPTIDASE"/>
    <property type="match status" value="1"/>
</dbReference>
<keyword evidence="6" id="KW-1185">Reference proteome</keyword>
<dbReference type="Pfam" id="PF03575">
    <property type="entry name" value="Peptidase_S51"/>
    <property type="match status" value="1"/>
</dbReference>
<evidence type="ECO:0000256" key="4">
    <source>
        <dbReference type="ARBA" id="ARBA00022825"/>
    </source>
</evidence>
<dbReference type="NCBIfam" id="NF003642">
    <property type="entry name" value="PRK05282.1"/>
    <property type="match status" value="1"/>
</dbReference>
<dbReference type="SUPFAM" id="SSF52317">
    <property type="entry name" value="Class I glutamine amidotransferase-like"/>
    <property type="match status" value="1"/>
</dbReference>
<evidence type="ECO:0000313" key="6">
    <source>
        <dbReference type="Proteomes" id="UP000290849"/>
    </source>
</evidence>
<dbReference type="PANTHER" id="PTHR20842:SF0">
    <property type="entry name" value="ALPHA-ASPARTYL DIPEPTIDASE"/>
    <property type="match status" value="1"/>
</dbReference>
<keyword evidence="3" id="KW-0378">Hydrolase</keyword>
<keyword evidence="2" id="KW-0645">Protease</keyword>
<evidence type="ECO:0000256" key="1">
    <source>
        <dbReference type="ARBA" id="ARBA00006534"/>
    </source>
</evidence>
<comment type="caution">
    <text evidence="5">The sequence shown here is derived from an EMBL/GenBank/DDBJ whole genome shotgun (WGS) entry which is preliminary data.</text>
</comment>
<dbReference type="GO" id="GO:0006508">
    <property type="term" value="P:proteolysis"/>
    <property type="evidence" value="ECO:0007669"/>
    <property type="project" value="UniProtKB-KW"/>
</dbReference>
<evidence type="ECO:0000256" key="2">
    <source>
        <dbReference type="ARBA" id="ARBA00022670"/>
    </source>
</evidence>
<evidence type="ECO:0000313" key="5">
    <source>
        <dbReference type="EMBL" id="RXN85330.1"/>
    </source>
</evidence>
<dbReference type="Gene3D" id="3.40.50.880">
    <property type="match status" value="1"/>
</dbReference>
<accession>A0A4Q1HFB7</accession>
<dbReference type="InterPro" id="IPR005320">
    <property type="entry name" value="Peptidase_S51"/>
</dbReference>
<name>A0A4Q1HFB7_9BURK</name>
<dbReference type="OrthoDB" id="3373764at2"/>